<dbReference type="CDD" id="cd07999">
    <property type="entry name" value="GH7_CBH_EG"/>
    <property type="match status" value="1"/>
</dbReference>
<dbReference type="AlphaFoldDB" id="A0A4S8MF34"/>
<reference evidence="12 13" key="1">
    <citation type="journal article" date="2019" name="Nat. Ecol. Evol.">
        <title>Megaphylogeny resolves global patterns of mushroom evolution.</title>
        <authorList>
            <person name="Varga T."/>
            <person name="Krizsan K."/>
            <person name="Foldi C."/>
            <person name="Dima B."/>
            <person name="Sanchez-Garcia M."/>
            <person name="Sanchez-Ramirez S."/>
            <person name="Szollosi G.J."/>
            <person name="Szarkandi J.G."/>
            <person name="Papp V."/>
            <person name="Albert L."/>
            <person name="Andreopoulos W."/>
            <person name="Angelini C."/>
            <person name="Antonin V."/>
            <person name="Barry K.W."/>
            <person name="Bougher N.L."/>
            <person name="Buchanan P."/>
            <person name="Buyck B."/>
            <person name="Bense V."/>
            <person name="Catcheside P."/>
            <person name="Chovatia M."/>
            <person name="Cooper J."/>
            <person name="Damon W."/>
            <person name="Desjardin D."/>
            <person name="Finy P."/>
            <person name="Geml J."/>
            <person name="Haridas S."/>
            <person name="Hughes K."/>
            <person name="Justo A."/>
            <person name="Karasinski D."/>
            <person name="Kautmanova I."/>
            <person name="Kiss B."/>
            <person name="Kocsube S."/>
            <person name="Kotiranta H."/>
            <person name="LaButti K.M."/>
            <person name="Lechner B.E."/>
            <person name="Liimatainen K."/>
            <person name="Lipzen A."/>
            <person name="Lukacs Z."/>
            <person name="Mihaltcheva S."/>
            <person name="Morgado L.N."/>
            <person name="Niskanen T."/>
            <person name="Noordeloos M.E."/>
            <person name="Ohm R.A."/>
            <person name="Ortiz-Santana B."/>
            <person name="Ovrebo C."/>
            <person name="Racz N."/>
            <person name="Riley R."/>
            <person name="Savchenko A."/>
            <person name="Shiryaev A."/>
            <person name="Soop K."/>
            <person name="Spirin V."/>
            <person name="Szebenyi C."/>
            <person name="Tomsovsky M."/>
            <person name="Tulloss R.E."/>
            <person name="Uehling J."/>
            <person name="Grigoriev I.V."/>
            <person name="Vagvolgyi C."/>
            <person name="Papp T."/>
            <person name="Martin F.M."/>
            <person name="Miettinen O."/>
            <person name="Hibbett D.S."/>
            <person name="Nagy L.G."/>
        </authorList>
    </citation>
    <scope>NUCLEOTIDE SEQUENCE [LARGE SCALE GENOMIC DNA]</scope>
    <source>
        <strain evidence="12 13">CBS 962.96</strain>
    </source>
</reference>
<feature type="signal peptide" evidence="11">
    <location>
        <begin position="1"/>
        <end position="18"/>
    </location>
</feature>
<dbReference type="PRINTS" id="PR00734">
    <property type="entry name" value="GLHYDRLASE7"/>
</dbReference>
<keyword evidence="6" id="KW-0119">Carbohydrate metabolism</keyword>
<dbReference type="EC" id="3.2.1.-" evidence="9"/>
<dbReference type="InterPro" id="IPR001722">
    <property type="entry name" value="Glyco_hydro_7"/>
</dbReference>
<dbReference type="OrthoDB" id="412382at2759"/>
<proteinExistence type="inferred from homology"/>
<evidence type="ECO:0000256" key="8">
    <source>
        <dbReference type="ARBA" id="ARBA00023326"/>
    </source>
</evidence>
<evidence type="ECO:0000256" key="3">
    <source>
        <dbReference type="ARBA" id="ARBA00022729"/>
    </source>
</evidence>
<comment type="catalytic activity">
    <reaction evidence="1">
        <text>Hydrolysis of (1-&gt;4)-beta-D-glucosidic linkages in cellulose and cellotetraose, releasing cellobiose from the non-reducing ends of the chains.</text>
        <dbReference type="EC" id="3.2.1.91"/>
    </reaction>
</comment>
<dbReference type="SUPFAM" id="SSF49899">
    <property type="entry name" value="Concanavalin A-like lectins/glucanases"/>
    <property type="match status" value="1"/>
</dbReference>
<dbReference type="InterPro" id="IPR013320">
    <property type="entry name" value="ConA-like_dom_sf"/>
</dbReference>
<keyword evidence="4 9" id="KW-0378">Hydrolase</keyword>
<dbReference type="PANTHER" id="PTHR33753:SF2">
    <property type="entry name" value="GLYCOSIDE HYDROLASE FAMILY 7 PROTEIN"/>
    <property type="match status" value="1"/>
</dbReference>
<keyword evidence="5 9" id="KW-0136">Cellulose degradation</keyword>
<keyword evidence="8 9" id="KW-0624">Polysaccharide degradation</keyword>
<sequence length="454" mass="48270">MFQATALFSFTLLALTYAQQIGTNVAENHPSLSISTCTSGGSCTTAAGSIVIDANWRWTHNVGGSTNCYTGNTWDESLCPDPETCATNCAVDGADYTGTYGITANGNSLTLKFVTQSQQKNVGSRVYLMEDDDTYREFKLKNNEFTFDVDVSQLGCGLNGALYFVNMDADGGKSRFATNGAGARYGTGYCDSQCAQDIKFIDGLANVIDWTPSTSDPNSGTGSVGSCCAEMDIWEANSVSAAFTPHVCTVSGQTSCTGTDCGAGDERYDGVCDKDGCDFNSFRMGDTSFFGAGKTVDTSRPFTVVTQFVTNNNSTSGALVEIRRLYVQNGQVIQNSKTSIAGMDTFDSVTDEFCNAQKEAFDDVNSFEDRGGLGAMSDAMDDGMVLVMSLWDDHAANMLWLDSDYPTDRPASQAGVSRGTCAPSSGVPADVENQAPNSQVVFSNIKFGPIGSTF</sequence>
<gene>
    <name evidence="12" type="ORF">K435DRAFT_656119</name>
</gene>
<evidence type="ECO:0000256" key="2">
    <source>
        <dbReference type="ARBA" id="ARBA00006044"/>
    </source>
</evidence>
<evidence type="ECO:0000256" key="4">
    <source>
        <dbReference type="ARBA" id="ARBA00022801"/>
    </source>
</evidence>
<dbReference type="EMBL" id="ML179095">
    <property type="protein sequence ID" value="THV01012.1"/>
    <property type="molecule type" value="Genomic_DNA"/>
</dbReference>
<dbReference type="GO" id="GO:0030245">
    <property type="term" value="P:cellulose catabolic process"/>
    <property type="evidence" value="ECO:0007669"/>
    <property type="project" value="UniProtKB-KW"/>
</dbReference>
<evidence type="ECO:0000256" key="1">
    <source>
        <dbReference type="ARBA" id="ARBA00001641"/>
    </source>
</evidence>
<dbReference type="PANTHER" id="PTHR33753">
    <property type="entry name" value="1,4-BETA-D-GLUCAN CELLOBIOHYDROLASE B"/>
    <property type="match status" value="1"/>
</dbReference>
<protein>
    <recommendedName>
        <fullName evidence="9">Glucanase</fullName>
        <ecNumber evidence="9">3.2.1.-</ecNumber>
    </recommendedName>
</protein>
<evidence type="ECO:0000256" key="10">
    <source>
        <dbReference type="SAM" id="MobiDB-lite"/>
    </source>
</evidence>
<dbReference type="InterPro" id="IPR037019">
    <property type="entry name" value="Glyco_hydro_7_sf"/>
</dbReference>
<dbReference type="Gene3D" id="2.70.100.10">
    <property type="entry name" value="Glycoside hydrolase, family 7, domain"/>
    <property type="match status" value="1"/>
</dbReference>
<dbReference type="Proteomes" id="UP000297245">
    <property type="component" value="Unassembled WGS sequence"/>
</dbReference>
<keyword evidence="3 11" id="KW-0732">Signal</keyword>
<name>A0A4S8MF34_DENBC</name>
<evidence type="ECO:0000256" key="6">
    <source>
        <dbReference type="ARBA" id="ARBA00023277"/>
    </source>
</evidence>
<dbReference type="Pfam" id="PF00840">
    <property type="entry name" value="Glyco_hydro_7"/>
    <property type="match status" value="1"/>
</dbReference>
<comment type="similarity">
    <text evidence="2 9">Belongs to the glycosyl hydrolase 7 (cellulase C) family.</text>
</comment>
<evidence type="ECO:0000256" key="7">
    <source>
        <dbReference type="ARBA" id="ARBA00023295"/>
    </source>
</evidence>
<accession>A0A4S8MF34</accession>
<evidence type="ECO:0000313" key="12">
    <source>
        <dbReference type="EMBL" id="THV01012.1"/>
    </source>
</evidence>
<keyword evidence="7 9" id="KW-0326">Glycosidase</keyword>
<keyword evidence="13" id="KW-1185">Reference proteome</keyword>
<dbReference type="GO" id="GO:0016162">
    <property type="term" value="F:cellulose 1,4-beta-cellobiosidase activity"/>
    <property type="evidence" value="ECO:0007669"/>
    <property type="project" value="UniProtKB-EC"/>
</dbReference>
<evidence type="ECO:0000256" key="5">
    <source>
        <dbReference type="ARBA" id="ARBA00023001"/>
    </source>
</evidence>
<evidence type="ECO:0000256" key="9">
    <source>
        <dbReference type="RuleBase" id="RU361164"/>
    </source>
</evidence>
<feature type="region of interest" description="Disordered" evidence="10">
    <location>
        <begin position="409"/>
        <end position="432"/>
    </location>
</feature>
<dbReference type="FunFam" id="2.70.100.10:FF:000001">
    <property type="entry name" value="Glucanase"/>
    <property type="match status" value="1"/>
</dbReference>
<evidence type="ECO:0000256" key="11">
    <source>
        <dbReference type="SAM" id="SignalP"/>
    </source>
</evidence>
<feature type="chain" id="PRO_5020633961" description="Glucanase" evidence="11">
    <location>
        <begin position="19"/>
        <end position="454"/>
    </location>
</feature>
<organism evidence="12 13">
    <name type="scientific">Dendrothele bispora (strain CBS 962.96)</name>
    <dbReference type="NCBI Taxonomy" id="1314807"/>
    <lineage>
        <taxon>Eukaryota</taxon>
        <taxon>Fungi</taxon>
        <taxon>Dikarya</taxon>
        <taxon>Basidiomycota</taxon>
        <taxon>Agaricomycotina</taxon>
        <taxon>Agaricomycetes</taxon>
        <taxon>Agaricomycetidae</taxon>
        <taxon>Agaricales</taxon>
        <taxon>Agaricales incertae sedis</taxon>
        <taxon>Dendrothele</taxon>
    </lineage>
</organism>
<evidence type="ECO:0000313" key="13">
    <source>
        <dbReference type="Proteomes" id="UP000297245"/>
    </source>
</evidence>